<feature type="coiled-coil region" evidence="5">
    <location>
        <begin position="574"/>
        <end position="601"/>
    </location>
</feature>
<evidence type="ECO:0000259" key="6">
    <source>
        <dbReference type="PROSITE" id="PS51007"/>
    </source>
</evidence>
<dbReference type="SUPFAM" id="SSF46626">
    <property type="entry name" value="Cytochrome c"/>
    <property type="match status" value="1"/>
</dbReference>
<name>L0DPT4_SINAD</name>
<dbReference type="InterPro" id="IPR009056">
    <property type="entry name" value="Cyt_c-like_dom"/>
</dbReference>
<dbReference type="EMBL" id="CP003364">
    <property type="protein sequence ID" value="AGA31262.1"/>
    <property type="molecule type" value="Genomic_DNA"/>
</dbReference>
<dbReference type="STRING" id="886293.Sinac_7214"/>
<dbReference type="GO" id="GO:0020037">
    <property type="term" value="F:heme binding"/>
    <property type="evidence" value="ECO:0007669"/>
    <property type="project" value="InterPro"/>
</dbReference>
<dbReference type="HOGENOM" id="CLU_005632_1_0_0"/>
<dbReference type="InterPro" id="IPR011429">
    <property type="entry name" value="Cyt_c_Planctomycete-type"/>
</dbReference>
<evidence type="ECO:0000256" key="1">
    <source>
        <dbReference type="ARBA" id="ARBA00022617"/>
    </source>
</evidence>
<dbReference type="AlphaFoldDB" id="L0DPT4"/>
<proteinExistence type="predicted"/>
<dbReference type="GO" id="GO:0009055">
    <property type="term" value="F:electron transfer activity"/>
    <property type="evidence" value="ECO:0007669"/>
    <property type="project" value="InterPro"/>
</dbReference>
<protein>
    <submittedName>
        <fullName evidence="7">Membrane protein involved in colicin uptake</fullName>
    </submittedName>
</protein>
<keyword evidence="1 4" id="KW-0349">Heme</keyword>
<dbReference type="Pfam" id="PF07635">
    <property type="entry name" value="PSCyt1"/>
    <property type="match status" value="1"/>
</dbReference>
<dbReference type="Proteomes" id="UP000010798">
    <property type="component" value="Chromosome"/>
</dbReference>
<keyword evidence="8" id="KW-1185">Reference proteome</keyword>
<keyword evidence="2 4" id="KW-0479">Metal-binding</keyword>
<sequence>MLASDRRARVLTVLAIGAFLLAQDAPGAEPVDYGRQVKPILKQRCYACHGALKRQANLRLDTGQAIRQGGDGGPAIEPGQGDESLLLDRVRETDAALRMPPEGAPLSAEQVAILRTWIEQGAISPADEPPETDPRKHWAFLPPVRPTVPVLRDSSWVRDPIDAFLAEEHEQRGLTPLPPAEPHVLLRRLYLDLIGLPPTRAQLHEFLADPSDASYERIVDRLLASPQYGERWGRHWMDVWRYSDWYGRRAVPDVLNSYAQIWRWRDWIVRSLNGDKGYDRMVREMLAADELAPIDDSSVVATGFVVRNFYRWNYNIWMKDNVEHTGKAFLGLTFNCAHCHDHKYDPIKHEDYFALRAVFEPLEIRHDRVAGEPDPGPYPKYDYGKAYGPITSGLVRVFDEKLDAKTFLYTRGESRNVVPDRPPVPPGMPSFLGGASFEVKPIDLPAESSYPGLRTFIRTDEMRARDAAVAKSSADLAKSLPLAHAAERALADREAKLAPDNPRAFADPFMSILAFPEPGPVASELQAARTALEAARTAVAIEEAGRNAAMAERDAIQARIAADDAKQVSASGDIKARRRAASKAERRAAAARAEIDVARGESAVAAAGGKSTAELTAASQTLTAARKARDAAQAAIANDSTAYTPLSPVYPTRSTGRRTALANWITNRANPLAARVAVNHLWRWHFGTPLVATTSDFGRNGSPPTHPKLLDWLAVELMEPTAPSVQPWSMKALHRRLVTSASYRMRSHQAGVSEADRNRGIDRENQWYWHFPASRMEAEEVRDGLLHVAGALDSTLGGPDIDFAQGLTSARRSLYFTHHGEARMTFLELFDAPDACDAYKRSTSVVPQQALALVNNEWLLALSRTLADRLWNESELSTGSEPSRVETFIIASFEQILTRLPTTRERELAGAFLAKQASLLARLSDPSGSAANSKDDPEARARRDLVHALFSHNDFVTIH</sequence>
<organism evidence="7 8">
    <name type="scientific">Singulisphaera acidiphila (strain ATCC BAA-1392 / DSM 18658 / VKM B-2454 / MOB10)</name>
    <dbReference type="NCBI Taxonomy" id="886293"/>
    <lineage>
        <taxon>Bacteria</taxon>
        <taxon>Pseudomonadati</taxon>
        <taxon>Planctomycetota</taxon>
        <taxon>Planctomycetia</taxon>
        <taxon>Isosphaerales</taxon>
        <taxon>Isosphaeraceae</taxon>
        <taxon>Singulisphaera</taxon>
    </lineage>
</organism>
<dbReference type="RefSeq" id="WP_015250332.1">
    <property type="nucleotide sequence ID" value="NC_019892.1"/>
</dbReference>
<dbReference type="InterPro" id="IPR036909">
    <property type="entry name" value="Cyt_c-like_dom_sf"/>
</dbReference>
<evidence type="ECO:0000313" key="7">
    <source>
        <dbReference type="EMBL" id="AGA31262.1"/>
    </source>
</evidence>
<evidence type="ECO:0000256" key="2">
    <source>
        <dbReference type="ARBA" id="ARBA00022723"/>
    </source>
</evidence>
<feature type="domain" description="Cytochrome c" evidence="6">
    <location>
        <begin position="29"/>
        <end position="122"/>
    </location>
</feature>
<keyword evidence="5" id="KW-0175">Coiled coil</keyword>
<evidence type="ECO:0000256" key="5">
    <source>
        <dbReference type="SAM" id="Coils"/>
    </source>
</evidence>
<dbReference type="Pfam" id="PF07583">
    <property type="entry name" value="PSCyt2"/>
    <property type="match status" value="1"/>
</dbReference>
<dbReference type="PROSITE" id="PS51007">
    <property type="entry name" value="CYTC"/>
    <property type="match status" value="1"/>
</dbReference>
<keyword evidence="3 4" id="KW-0408">Iron</keyword>
<accession>L0DPT4</accession>
<dbReference type="PANTHER" id="PTHR35889:SF3">
    <property type="entry name" value="F-BOX DOMAIN-CONTAINING PROTEIN"/>
    <property type="match status" value="1"/>
</dbReference>
<evidence type="ECO:0000256" key="3">
    <source>
        <dbReference type="ARBA" id="ARBA00023004"/>
    </source>
</evidence>
<gene>
    <name evidence="7" type="ordered locus">Sinac_7214</name>
</gene>
<dbReference type="InterPro" id="IPR011444">
    <property type="entry name" value="DUF1549"/>
</dbReference>
<reference evidence="7 8" key="1">
    <citation type="submission" date="2012-02" db="EMBL/GenBank/DDBJ databases">
        <title>Complete sequence of chromosome of Singulisphaera acidiphila DSM 18658.</title>
        <authorList>
            <consortium name="US DOE Joint Genome Institute (JGI-PGF)"/>
            <person name="Lucas S."/>
            <person name="Copeland A."/>
            <person name="Lapidus A."/>
            <person name="Glavina del Rio T."/>
            <person name="Dalin E."/>
            <person name="Tice H."/>
            <person name="Bruce D."/>
            <person name="Goodwin L."/>
            <person name="Pitluck S."/>
            <person name="Peters L."/>
            <person name="Ovchinnikova G."/>
            <person name="Chertkov O."/>
            <person name="Kyrpides N."/>
            <person name="Mavromatis K."/>
            <person name="Ivanova N."/>
            <person name="Brettin T."/>
            <person name="Detter J.C."/>
            <person name="Han C."/>
            <person name="Larimer F."/>
            <person name="Land M."/>
            <person name="Hauser L."/>
            <person name="Markowitz V."/>
            <person name="Cheng J.-F."/>
            <person name="Hugenholtz P."/>
            <person name="Woyke T."/>
            <person name="Wu D."/>
            <person name="Tindall B."/>
            <person name="Pomrenke H."/>
            <person name="Brambilla E."/>
            <person name="Klenk H.-P."/>
            <person name="Eisen J.A."/>
        </authorList>
    </citation>
    <scope>NUCLEOTIDE SEQUENCE [LARGE SCALE GENOMIC DNA]</scope>
    <source>
        <strain evidence="8">ATCC BAA-1392 / DSM 18658 / VKM B-2454 / MOB10</strain>
    </source>
</reference>
<evidence type="ECO:0000313" key="8">
    <source>
        <dbReference type="Proteomes" id="UP000010798"/>
    </source>
</evidence>
<evidence type="ECO:0000256" key="4">
    <source>
        <dbReference type="PROSITE-ProRule" id="PRU00433"/>
    </source>
</evidence>
<dbReference type="InterPro" id="IPR022655">
    <property type="entry name" value="DUF1553"/>
</dbReference>
<dbReference type="KEGG" id="saci:Sinac_7214"/>
<dbReference type="PANTHER" id="PTHR35889">
    <property type="entry name" value="CYCLOINULO-OLIGOSACCHARIDE FRUCTANOTRANSFERASE-RELATED"/>
    <property type="match status" value="1"/>
</dbReference>
<dbReference type="GO" id="GO:0046872">
    <property type="term" value="F:metal ion binding"/>
    <property type="evidence" value="ECO:0007669"/>
    <property type="project" value="UniProtKB-KW"/>
</dbReference>
<dbReference type="Pfam" id="PF07587">
    <property type="entry name" value="PSD1"/>
    <property type="match status" value="1"/>
</dbReference>
<dbReference type="eggNOG" id="COG2010">
    <property type="taxonomic scope" value="Bacteria"/>
</dbReference>